<name>X1ALQ6_9ZZZZ</name>
<dbReference type="AlphaFoldDB" id="X1ALQ6"/>
<sequence>MDWNYGGMYMGNLFAYRATKPKDMMMAIDPVGLAND</sequence>
<dbReference type="Pfam" id="PF07799">
    <property type="entry name" value="DUF1643"/>
    <property type="match status" value="1"/>
</dbReference>
<protein>
    <submittedName>
        <fullName evidence="1">Uncharacterized protein</fullName>
    </submittedName>
</protein>
<reference evidence="1" key="1">
    <citation type="journal article" date="2014" name="Front. Microbiol.">
        <title>High frequency of phylogenetically diverse reductive dehalogenase-homologous genes in deep subseafloor sedimentary metagenomes.</title>
        <authorList>
            <person name="Kawai M."/>
            <person name="Futagami T."/>
            <person name="Toyoda A."/>
            <person name="Takaki Y."/>
            <person name="Nishi S."/>
            <person name="Hori S."/>
            <person name="Arai W."/>
            <person name="Tsubouchi T."/>
            <person name="Morono Y."/>
            <person name="Uchiyama I."/>
            <person name="Ito T."/>
            <person name="Fujiyama A."/>
            <person name="Inagaki F."/>
            <person name="Takami H."/>
        </authorList>
    </citation>
    <scope>NUCLEOTIDE SEQUENCE</scope>
    <source>
        <strain evidence="1">Expedition CK06-06</strain>
    </source>
</reference>
<evidence type="ECO:0000313" key="1">
    <source>
        <dbReference type="EMBL" id="GAG83595.1"/>
    </source>
</evidence>
<dbReference type="EMBL" id="BART01009986">
    <property type="protein sequence ID" value="GAG83595.1"/>
    <property type="molecule type" value="Genomic_DNA"/>
</dbReference>
<accession>X1ALQ6</accession>
<comment type="caution">
    <text evidence="1">The sequence shown here is derived from an EMBL/GenBank/DDBJ whole genome shotgun (WGS) entry which is preliminary data.</text>
</comment>
<organism evidence="1">
    <name type="scientific">marine sediment metagenome</name>
    <dbReference type="NCBI Taxonomy" id="412755"/>
    <lineage>
        <taxon>unclassified sequences</taxon>
        <taxon>metagenomes</taxon>
        <taxon>ecological metagenomes</taxon>
    </lineage>
</organism>
<feature type="non-terminal residue" evidence="1">
    <location>
        <position position="36"/>
    </location>
</feature>
<dbReference type="InterPro" id="IPR012441">
    <property type="entry name" value="DUF1643"/>
</dbReference>
<gene>
    <name evidence="1" type="ORF">S01H4_21929</name>
</gene>
<proteinExistence type="predicted"/>